<dbReference type="EMBL" id="JANEYG010000042">
    <property type="protein sequence ID" value="KAJ8916476.1"/>
    <property type="molecule type" value="Genomic_DNA"/>
</dbReference>
<proteinExistence type="predicted"/>
<reference evidence="1 2" key="1">
    <citation type="journal article" date="2023" name="Insect Mol. Biol.">
        <title>Genome sequencing provides insights into the evolution of gene families encoding plant cell wall-degrading enzymes in longhorned beetles.</title>
        <authorList>
            <person name="Shin N.R."/>
            <person name="Okamura Y."/>
            <person name="Kirsch R."/>
            <person name="Pauchet Y."/>
        </authorList>
    </citation>
    <scope>NUCLEOTIDE SEQUENCE [LARGE SCALE GENOMIC DNA]</scope>
    <source>
        <strain evidence="1">EAD_L_NR</strain>
    </source>
</reference>
<dbReference type="AlphaFoldDB" id="A0AAV8VR77"/>
<protein>
    <submittedName>
        <fullName evidence="1">Uncharacterized protein</fullName>
    </submittedName>
</protein>
<evidence type="ECO:0000313" key="2">
    <source>
        <dbReference type="Proteomes" id="UP001159042"/>
    </source>
</evidence>
<dbReference type="Proteomes" id="UP001159042">
    <property type="component" value="Unassembled WGS sequence"/>
</dbReference>
<dbReference type="PANTHER" id="PTHR31511">
    <property type="entry name" value="PROTEIN CBG23764"/>
    <property type="match status" value="1"/>
</dbReference>
<keyword evidence="2" id="KW-1185">Reference proteome</keyword>
<organism evidence="1 2">
    <name type="scientific">Exocentrus adspersus</name>
    <dbReference type="NCBI Taxonomy" id="1586481"/>
    <lineage>
        <taxon>Eukaryota</taxon>
        <taxon>Metazoa</taxon>
        <taxon>Ecdysozoa</taxon>
        <taxon>Arthropoda</taxon>
        <taxon>Hexapoda</taxon>
        <taxon>Insecta</taxon>
        <taxon>Pterygota</taxon>
        <taxon>Neoptera</taxon>
        <taxon>Endopterygota</taxon>
        <taxon>Coleoptera</taxon>
        <taxon>Polyphaga</taxon>
        <taxon>Cucujiformia</taxon>
        <taxon>Chrysomeloidea</taxon>
        <taxon>Cerambycidae</taxon>
        <taxon>Lamiinae</taxon>
        <taxon>Acanthocinini</taxon>
        <taxon>Exocentrus</taxon>
    </lineage>
</organism>
<accession>A0AAV8VR77</accession>
<name>A0AAV8VR77_9CUCU</name>
<comment type="caution">
    <text evidence="1">The sequence shown here is derived from an EMBL/GenBank/DDBJ whole genome shotgun (WGS) entry which is preliminary data.</text>
</comment>
<sequence>MNDDISNTSNKIVEIFRKALTQLSFNSSRGDKERWLRYVSNNIRLFNKAVKHGNHNLGIRNKLQTNLAQLQHFKITVKNFFKERVDGNLKQKRSDRVRWEDITSAFKGRLCTGVIINLNHIDPLAFLKDSFFVFNTRINNILKSSNSLKVNTIFCAEFVIKKGSGGALNKIIGLEVNVNKYEIGLGASSYITLPQQITEKKAVINIKNNDHYCFAWSIVAALHPVEKNPQRVSKYPHYSSFRFIGSRVSLKIKAYKRFRIK</sequence>
<gene>
    <name evidence="1" type="ORF">NQ315_014695</name>
</gene>
<evidence type="ECO:0000313" key="1">
    <source>
        <dbReference type="EMBL" id="KAJ8916476.1"/>
    </source>
</evidence>
<dbReference type="PANTHER" id="PTHR31511:SF12">
    <property type="entry name" value="RHO TERMINATION FACTOR N-TERMINAL DOMAIN-CONTAINING PROTEIN"/>
    <property type="match status" value="1"/>
</dbReference>